<dbReference type="PANTHER" id="PTHR14523:SF1">
    <property type="entry name" value="HOMOLOGOUS RECOMBINATION OB-FOLD PROTEIN"/>
    <property type="match status" value="1"/>
</dbReference>
<dbReference type="GO" id="GO:0000725">
    <property type="term" value="P:recombinational repair"/>
    <property type="evidence" value="ECO:0007669"/>
    <property type="project" value="InterPro"/>
</dbReference>
<dbReference type="InterPro" id="IPR028045">
    <property type="entry name" value="HROB"/>
</dbReference>
<feature type="domain" description="Homologous recombination OB-fold protein OB-fold" evidence="1">
    <location>
        <begin position="116"/>
        <end position="191"/>
    </location>
</feature>
<evidence type="ECO:0000259" key="1">
    <source>
        <dbReference type="Pfam" id="PF15072"/>
    </source>
</evidence>
<accession>A0A6L2N377</accession>
<name>A0A6L2N377_TANCI</name>
<comment type="caution">
    <text evidence="2">The sequence shown here is derived from an EMBL/GenBank/DDBJ whole genome shotgun (WGS) entry which is preliminary data.</text>
</comment>
<dbReference type="PANTHER" id="PTHR14523">
    <property type="entry name" value="UNCHARACTERIZED PROTEIN C17ORF53 HOMOLOG"/>
    <property type="match status" value="1"/>
</dbReference>
<gene>
    <name evidence="2" type="ORF">Tci_052618</name>
</gene>
<dbReference type="Pfam" id="PF15072">
    <property type="entry name" value="HROB"/>
    <property type="match status" value="1"/>
</dbReference>
<protein>
    <recommendedName>
        <fullName evidence="1">Homologous recombination OB-fold protein OB-fold domain-containing protein</fullName>
    </recommendedName>
</protein>
<proteinExistence type="predicted"/>
<dbReference type="EMBL" id="BKCJ010008116">
    <property type="protein sequence ID" value="GEU80640.1"/>
    <property type="molecule type" value="Genomic_DNA"/>
</dbReference>
<dbReference type="InterPro" id="IPR058570">
    <property type="entry name" value="HROB_OB"/>
</dbReference>
<evidence type="ECO:0000313" key="2">
    <source>
        <dbReference type="EMBL" id="GEU80640.1"/>
    </source>
</evidence>
<sequence>MDALKNHIVHTYEQIVCDFPCMFEMCLCDVDRIDMWFHCVVVMSIGYISRKCCHFNNENDPWEFSIDIDDSDLRLTPVLHFSSSTSVEPSPLTPNPFRLIPGPTDIIQQAKLLKEKSCFLNVTGDLTVTIKDLSGTIPGTIHYKVIGEGGYGKNITVGAAMILVNVSAFTPKASMHYLNTTKKNVVTVFRKDTVLASGSG</sequence>
<organism evidence="2">
    <name type="scientific">Tanacetum cinerariifolium</name>
    <name type="common">Dalmatian daisy</name>
    <name type="synonym">Chrysanthemum cinerariifolium</name>
    <dbReference type="NCBI Taxonomy" id="118510"/>
    <lineage>
        <taxon>Eukaryota</taxon>
        <taxon>Viridiplantae</taxon>
        <taxon>Streptophyta</taxon>
        <taxon>Embryophyta</taxon>
        <taxon>Tracheophyta</taxon>
        <taxon>Spermatophyta</taxon>
        <taxon>Magnoliopsida</taxon>
        <taxon>eudicotyledons</taxon>
        <taxon>Gunneridae</taxon>
        <taxon>Pentapetalae</taxon>
        <taxon>asterids</taxon>
        <taxon>campanulids</taxon>
        <taxon>Asterales</taxon>
        <taxon>Asteraceae</taxon>
        <taxon>Asteroideae</taxon>
        <taxon>Anthemideae</taxon>
        <taxon>Anthemidinae</taxon>
        <taxon>Tanacetum</taxon>
    </lineage>
</organism>
<dbReference type="AlphaFoldDB" id="A0A6L2N377"/>
<reference evidence="2" key="1">
    <citation type="journal article" date="2019" name="Sci. Rep.">
        <title>Draft genome of Tanacetum cinerariifolium, the natural source of mosquito coil.</title>
        <authorList>
            <person name="Yamashiro T."/>
            <person name="Shiraishi A."/>
            <person name="Satake H."/>
            <person name="Nakayama K."/>
        </authorList>
    </citation>
    <scope>NUCLEOTIDE SEQUENCE</scope>
</reference>